<accession>A0ABR3SK86</accession>
<comment type="similarity">
    <text evidence="4">Belongs to the flavoredoxin family.</text>
</comment>
<evidence type="ECO:0000259" key="7">
    <source>
        <dbReference type="SMART" id="SM01007"/>
    </source>
</evidence>
<evidence type="ECO:0000256" key="5">
    <source>
        <dbReference type="SAM" id="Phobius"/>
    </source>
</evidence>
<keyword evidence="5" id="KW-1133">Transmembrane helix</keyword>
<dbReference type="InterPro" id="IPR036409">
    <property type="entry name" value="Aldolase_II/adducin_N_sf"/>
</dbReference>
<evidence type="ECO:0000256" key="1">
    <source>
        <dbReference type="ARBA" id="ARBA00001917"/>
    </source>
</evidence>
<dbReference type="PANTHER" id="PTHR33798:SF5">
    <property type="entry name" value="FLAVIN REDUCTASE LIKE DOMAIN-CONTAINING PROTEIN"/>
    <property type="match status" value="1"/>
</dbReference>
<dbReference type="Gene3D" id="2.30.110.10">
    <property type="entry name" value="Electron Transport, Fmn-binding Protein, Chain A"/>
    <property type="match status" value="1"/>
</dbReference>
<evidence type="ECO:0000259" key="6">
    <source>
        <dbReference type="SMART" id="SM00903"/>
    </source>
</evidence>
<dbReference type="Gene3D" id="3.40.225.10">
    <property type="entry name" value="Class II aldolase/adducin N-terminal domain"/>
    <property type="match status" value="1"/>
</dbReference>
<comment type="cofactor">
    <cofactor evidence="1">
        <name>FMN</name>
        <dbReference type="ChEBI" id="CHEBI:58210"/>
    </cofactor>
</comment>
<sequence>MPMAGAKFVGRFVGRSNPLMLSFSPRWNFSLIRMSSSAAETTKTAESKYKIVDRIHDFGKTLATRPDFDHSNSPIEVTKHPDPDWQYGQGVRGHNVQSKHVEVDPYAPDRPMVDNYRLLVSGIAPRPVGFISTVSQDGKTKNLSPFSYFQVIDHDPPMFIVGFSSRPGNMKDTYRNLKETGECVINTVSENMIEAVNATAINAPYGVSEWDISGLHEAPTSTVRPSRVQESVFSIEGKASDIKEFQDHQRDGMSVAGLVLIRATRFWVREDAVNADVSHIDLDKLRPLGQLGGISYGRITSTFELPRKHWDDEYPKSIPKFESFQAHREHILIHMAAVFHNWARCGFTEGISGHISVRDPERPDYIWINPIGKHFSLLNASDMLCLNASTGEIVGGNATRPANAPGFHIYSEIHKARPDVHAVCHAHTIAGRAWSAFGKPLDMITQDVYNFYGALAVDDEYDGIVTAEGEGRRIARALGANAKGAILLNYGLLTVGETVDEASFLFGLLDRSCAIQLQVEAACNGNPSLKKRLVPHKQAALNFHLASEKNWLYEEAQPDIQLEIEMAGDVISKDVEKMKIDSSVPQLASVGQPTPPQSKFLARLGPYLVVTNIGALLLLLAAISALSFLWFGNDRNILWRHLMINGWIGQAVTLFTLAIRLAVAVQASTAVAMLAAISLESSPNGGVLLAEAPALSLARYMNTGPLTSLLPFWNNWSLFEPKLGVILGSTLLLAVCTLLSQFTSTILLWDVRSGVAQGFSRISYQATGMGMEAFIDRFQNTVSRGQNYWHSAPQAFAAFAEWNAKPHTQMEHIVDTGTTIRAFLPINSQLDRSMVENFEGIASAFDARVACVRPNLTDWRFVERSVLNDPSLRGYFDGYARPTELTDEIKQVLRQNDSESGSEFRCIVDDFNFLADPMFKICSVSHRNGGLINSLDQTSNSSIHHYFNDRKMEGAHFPNTEMA</sequence>
<evidence type="ECO:0008006" key="10">
    <source>
        <dbReference type="Google" id="ProtNLM"/>
    </source>
</evidence>
<name>A0ABR3SK86_9PEZI</name>
<dbReference type="SMART" id="SM00903">
    <property type="entry name" value="Flavin_Reduct"/>
    <property type="match status" value="1"/>
</dbReference>
<organism evidence="8 9">
    <name type="scientific">Neofusicoccum ribis</name>
    <dbReference type="NCBI Taxonomy" id="45134"/>
    <lineage>
        <taxon>Eukaryota</taxon>
        <taxon>Fungi</taxon>
        <taxon>Dikarya</taxon>
        <taxon>Ascomycota</taxon>
        <taxon>Pezizomycotina</taxon>
        <taxon>Dothideomycetes</taxon>
        <taxon>Dothideomycetes incertae sedis</taxon>
        <taxon>Botryosphaeriales</taxon>
        <taxon>Botryosphaeriaceae</taxon>
        <taxon>Neofusicoccum</taxon>
    </lineage>
</organism>
<evidence type="ECO:0000313" key="8">
    <source>
        <dbReference type="EMBL" id="KAL1623260.1"/>
    </source>
</evidence>
<evidence type="ECO:0000256" key="3">
    <source>
        <dbReference type="ARBA" id="ARBA00022643"/>
    </source>
</evidence>
<comment type="caution">
    <text evidence="8">The sequence shown here is derived from an EMBL/GenBank/DDBJ whole genome shotgun (WGS) entry which is preliminary data.</text>
</comment>
<evidence type="ECO:0000313" key="9">
    <source>
        <dbReference type="Proteomes" id="UP001521116"/>
    </source>
</evidence>
<keyword evidence="2" id="KW-0285">Flavoprotein</keyword>
<evidence type="ECO:0000256" key="2">
    <source>
        <dbReference type="ARBA" id="ARBA00022630"/>
    </source>
</evidence>
<dbReference type="Proteomes" id="UP001521116">
    <property type="component" value="Unassembled WGS sequence"/>
</dbReference>
<dbReference type="InterPro" id="IPR012349">
    <property type="entry name" value="Split_barrel_FMN-bd"/>
</dbReference>
<feature type="domain" description="Class II aldolase/adducin N-terminal" evidence="7">
    <location>
        <begin position="333"/>
        <end position="517"/>
    </location>
</feature>
<dbReference type="Pfam" id="PF01613">
    <property type="entry name" value="Flavin_Reduct"/>
    <property type="match status" value="1"/>
</dbReference>
<dbReference type="SUPFAM" id="SSF50475">
    <property type="entry name" value="FMN-binding split barrel"/>
    <property type="match status" value="1"/>
</dbReference>
<dbReference type="Pfam" id="PF00596">
    <property type="entry name" value="Aldolase_II"/>
    <property type="match status" value="1"/>
</dbReference>
<keyword evidence="5" id="KW-0472">Membrane</keyword>
<dbReference type="EMBL" id="JAJVDC020000123">
    <property type="protein sequence ID" value="KAL1623260.1"/>
    <property type="molecule type" value="Genomic_DNA"/>
</dbReference>
<keyword evidence="3" id="KW-0288">FMN</keyword>
<feature type="domain" description="Flavin reductase like" evidence="6">
    <location>
        <begin position="121"/>
        <end position="282"/>
    </location>
</feature>
<keyword evidence="5" id="KW-0812">Transmembrane</keyword>
<protein>
    <recommendedName>
        <fullName evidence="10">Class II aldolase/adducin N-terminal domain-containing protein</fullName>
    </recommendedName>
</protein>
<evidence type="ECO:0000256" key="4">
    <source>
        <dbReference type="ARBA" id="ARBA00038054"/>
    </source>
</evidence>
<dbReference type="InterPro" id="IPR002563">
    <property type="entry name" value="Flavin_Rdtase-like_dom"/>
</dbReference>
<dbReference type="SMART" id="SM01007">
    <property type="entry name" value="Aldolase_II"/>
    <property type="match status" value="1"/>
</dbReference>
<keyword evidence="9" id="KW-1185">Reference proteome</keyword>
<proteinExistence type="inferred from homology"/>
<gene>
    <name evidence="8" type="ORF">SLS56_008365</name>
</gene>
<reference evidence="8 9" key="1">
    <citation type="submission" date="2024-02" db="EMBL/GenBank/DDBJ databases">
        <title>De novo assembly and annotation of 12 fungi associated with fruit tree decline syndrome in Ontario, Canada.</title>
        <authorList>
            <person name="Sulman M."/>
            <person name="Ellouze W."/>
            <person name="Ilyukhin E."/>
        </authorList>
    </citation>
    <scope>NUCLEOTIDE SEQUENCE [LARGE SCALE GENOMIC DNA]</scope>
    <source>
        <strain evidence="8 9">M1-105</strain>
    </source>
</reference>
<dbReference type="SUPFAM" id="SSF53639">
    <property type="entry name" value="AraD/HMP-PK domain-like"/>
    <property type="match status" value="1"/>
</dbReference>
<feature type="transmembrane region" description="Helical" evidence="5">
    <location>
        <begin position="607"/>
        <end position="631"/>
    </location>
</feature>
<dbReference type="PANTHER" id="PTHR33798">
    <property type="entry name" value="FLAVOPROTEIN OXYGENASE"/>
    <property type="match status" value="1"/>
</dbReference>
<dbReference type="InterPro" id="IPR001303">
    <property type="entry name" value="Aldolase_II/adducin_N"/>
</dbReference>
<feature type="transmembrane region" description="Helical" evidence="5">
    <location>
        <begin position="652"/>
        <end position="679"/>
    </location>
</feature>